<evidence type="ECO:0000256" key="1">
    <source>
        <dbReference type="ARBA" id="ARBA00009995"/>
    </source>
</evidence>
<gene>
    <name evidence="6" type="primary">LOC107768887</name>
</gene>
<comment type="similarity">
    <text evidence="1 3">Belongs to the UDP-glycosyltransferase family.</text>
</comment>
<name>A0A1S3XUI5_TOBAC</name>
<reference evidence="6" key="2">
    <citation type="submission" date="2025-08" db="UniProtKB">
        <authorList>
            <consortium name="RefSeq"/>
        </authorList>
    </citation>
    <scope>IDENTIFICATION</scope>
</reference>
<dbReference type="Proteomes" id="UP000790787">
    <property type="component" value="Chromosome 13"/>
</dbReference>
<dbReference type="GeneID" id="107768887"/>
<dbReference type="PROSITE" id="PS00375">
    <property type="entry name" value="UDPGT"/>
    <property type="match status" value="1"/>
</dbReference>
<dbReference type="AlphaFoldDB" id="A0A1S3XUI5"/>
<dbReference type="OrthoDB" id="5835829at2759"/>
<dbReference type="SMR" id="A0A1S3XUI5"/>
<sequence length="470" mass="52606">MKKAELVFVPAPGIGHLVPTCTFAVNLLNLDEQLCITMIIIRPQAPFDVGIDAYIQRFSSNTAPVDHRIRFIKLPQVELPPLQEFTNSMENFFSLLISSYKPLVKDAIINNKHSNTKIVGLVIDMFCSSMVDVANELGIPPYIFFTSGAGFLGFVLYLSVCHSQHGREFSLTDPDLYIPSYANLVPSNVLPTFAFNKEGYTAFMNHGARFKETKGILINTFAELEPHAVNSLASDPELPPVYTIGPQLDLAGQKGREDNKEEIMKWLEDQQPSSVLFLCFGSMGVLEVPQLQELANALEQSGVRFLWSIKMPLGSEYGKFDELLPEGFLIRTKDRGMVCGWAPQVNVLAHKATAGFVSHCGWNSTLESLWHGVPMVTWPLHGEQQINAFQMVKDLELAVELRMDYRMGKISDGGIVRADEIENAIRCIMDSENPVRKRVKKMRVKSREVLMEGGSSFVSLRRFLKTILDG</sequence>
<dbReference type="InterPro" id="IPR035595">
    <property type="entry name" value="UDP_glycos_trans_CS"/>
</dbReference>
<accession>A0A1S3XUI5</accession>
<dbReference type="Pfam" id="PF00201">
    <property type="entry name" value="UDPGT"/>
    <property type="match status" value="1"/>
</dbReference>
<evidence type="ECO:0000313" key="6">
    <source>
        <dbReference type="RefSeq" id="XP_016443539.1"/>
    </source>
</evidence>
<dbReference type="PaxDb" id="4097-A0A1S3XUI5"/>
<dbReference type="KEGG" id="nta:107768887"/>
<reference evidence="5" key="1">
    <citation type="journal article" date="2014" name="Nat. Commun.">
        <title>The tobacco genome sequence and its comparison with those of tomato and potato.</title>
        <authorList>
            <person name="Sierro N."/>
            <person name="Battey J.N."/>
            <person name="Ouadi S."/>
            <person name="Bakaher N."/>
            <person name="Bovet L."/>
            <person name="Willig A."/>
            <person name="Goepfert S."/>
            <person name="Peitsch M.C."/>
            <person name="Ivanov N.V."/>
        </authorList>
    </citation>
    <scope>NUCLEOTIDE SEQUENCE [LARGE SCALE GENOMIC DNA]</scope>
</reference>
<organism evidence="5 6">
    <name type="scientific">Nicotiana tabacum</name>
    <name type="common">Common tobacco</name>
    <dbReference type="NCBI Taxonomy" id="4097"/>
    <lineage>
        <taxon>Eukaryota</taxon>
        <taxon>Viridiplantae</taxon>
        <taxon>Streptophyta</taxon>
        <taxon>Embryophyta</taxon>
        <taxon>Tracheophyta</taxon>
        <taxon>Spermatophyta</taxon>
        <taxon>Magnoliopsida</taxon>
        <taxon>eudicotyledons</taxon>
        <taxon>Gunneridae</taxon>
        <taxon>Pentapetalae</taxon>
        <taxon>asterids</taxon>
        <taxon>lamiids</taxon>
        <taxon>Solanales</taxon>
        <taxon>Solanaceae</taxon>
        <taxon>Nicotianoideae</taxon>
        <taxon>Nicotianeae</taxon>
        <taxon>Nicotiana</taxon>
    </lineage>
</organism>
<dbReference type="FunFam" id="3.40.50.2000:FF:000056">
    <property type="entry name" value="Glycosyltransferase"/>
    <property type="match status" value="1"/>
</dbReference>
<dbReference type="PANTHER" id="PTHR48048">
    <property type="entry name" value="GLYCOSYLTRANSFERASE"/>
    <property type="match status" value="1"/>
</dbReference>
<keyword evidence="5" id="KW-1185">Reference proteome</keyword>
<evidence type="ECO:0000313" key="5">
    <source>
        <dbReference type="Proteomes" id="UP000790787"/>
    </source>
</evidence>
<dbReference type="SUPFAM" id="SSF53756">
    <property type="entry name" value="UDP-Glycosyltransferase/glycogen phosphorylase"/>
    <property type="match status" value="1"/>
</dbReference>
<evidence type="ECO:0000256" key="4">
    <source>
        <dbReference type="RuleBase" id="RU362057"/>
    </source>
</evidence>
<dbReference type="EC" id="2.4.1.-" evidence="4"/>
<dbReference type="InterPro" id="IPR002213">
    <property type="entry name" value="UDP_glucos_trans"/>
</dbReference>
<dbReference type="PANTHER" id="PTHR48048:SF83">
    <property type="entry name" value="GLYCOSYLTRANSFERASE"/>
    <property type="match status" value="1"/>
</dbReference>
<evidence type="ECO:0000256" key="3">
    <source>
        <dbReference type="RuleBase" id="RU003718"/>
    </source>
</evidence>
<protein>
    <recommendedName>
        <fullName evidence="4">Glycosyltransferase</fullName>
        <ecNumber evidence="4">2.4.1.-</ecNumber>
    </recommendedName>
</protein>
<keyword evidence="3" id="KW-0328">Glycosyltransferase</keyword>
<dbReference type="RefSeq" id="XP_016443539.1">
    <property type="nucleotide sequence ID" value="XM_016588053.1"/>
</dbReference>
<keyword evidence="2 3" id="KW-0808">Transferase</keyword>
<dbReference type="GO" id="GO:0035251">
    <property type="term" value="F:UDP-glucosyltransferase activity"/>
    <property type="evidence" value="ECO:0000318"/>
    <property type="project" value="GO_Central"/>
</dbReference>
<dbReference type="Gene3D" id="3.40.50.2000">
    <property type="entry name" value="Glycogen Phosphorylase B"/>
    <property type="match status" value="2"/>
</dbReference>
<dbReference type="OMA" id="IPGYVCS"/>
<evidence type="ECO:0000256" key="2">
    <source>
        <dbReference type="ARBA" id="ARBA00022679"/>
    </source>
</evidence>
<dbReference type="CDD" id="cd03784">
    <property type="entry name" value="GT1_Gtf-like"/>
    <property type="match status" value="1"/>
</dbReference>
<proteinExistence type="inferred from homology"/>
<dbReference type="InterPro" id="IPR050481">
    <property type="entry name" value="UDP-glycosyltransf_plant"/>
</dbReference>